<keyword evidence="1" id="KW-0472">Membrane</keyword>
<proteinExistence type="predicted"/>
<dbReference type="PANTHER" id="PTHR38775">
    <property type="entry name" value="INNER MEMBRANE PROTEIN-RELATED"/>
    <property type="match status" value="1"/>
</dbReference>
<organism evidence="2 3">
    <name type="scientific">Aeromonas bivalvium</name>
    <dbReference type="NCBI Taxonomy" id="440079"/>
    <lineage>
        <taxon>Bacteria</taxon>
        <taxon>Pseudomonadati</taxon>
        <taxon>Pseudomonadota</taxon>
        <taxon>Gammaproteobacteria</taxon>
        <taxon>Aeromonadales</taxon>
        <taxon>Aeromonadaceae</taxon>
        <taxon>Aeromonas</taxon>
    </lineage>
</organism>
<keyword evidence="1" id="KW-0812">Transmembrane</keyword>
<reference evidence="2 3" key="1">
    <citation type="submission" date="2024-09" db="EMBL/GenBank/DDBJ databases">
        <title>Aeromonas strains Genome sequencing and assembly.</title>
        <authorList>
            <person name="Hu X."/>
            <person name="Tang B."/>
        </authorList>
    </citation>
    <scope>NUCLEOTIDE SEQUENCE [LARGE SCALE GENOMIC DNA]</scope>
    <source>
        <strain evidence="2 3">NB23SCDHY001</strain>
    </source>
</reference>
<dbReference type="RefSeq" id="WP_408775418.1">
    <property type="nucleotide sequence ID" value="NZ_JBGWZZ010000011.1"/>
</dbReference>
<dbReference type="GeneID" id="97221759"/>
<dbReference type="Pfam" id="PF06611">
    <property type="entry name" value="DUF1145"/>
    <property type="match status" value="1"/>
</dbReference>
<keyword evidence="1" id="KW-1133">Transmembrane helix</keyword>
<dbReference type="Proteomes" id="UP001630969">
    <property type="component" value="Unassembled WGS sequence"/>
</dbReference>
<protein>
    <submittedName>
        <fullName evidence="2">DUF1145 domain-containing protein</fullName>
    </submittedName>
</protein>
<feature type="transmembrane region" description="Helical" evidence="1">
    <location>
        <begin position="61"/>
        <end position="81"/>
    </location>
</feature>
<evidence type="ECO:0000256" key="1">
    <source>
        <dbReference type="SAM" id="Phobius"/>
    </source>
</evidence>
<keyword evidence="3" id="KW-1185">Reference proteome</keyword>
<sequence>MKRLLTLLAMGLTLSFWCGVFLSLLAPLPGQLNQILPLCGVVVALMHWLQAGMIRSACKPYFTVTRTELVLVLVFGVFAMGEIRARLKAIIAAGGKPQS</sequence>
<accession>A0ABW9GTJ0</accession>
<dbReference type="EMBL" id="JBGXBU010000008">
    <property type="protein sequence ID" value="MFM4894476.1"/>
    <property type="molecule type" value="Genomic_DNA"/>
</dbReference>
<evidence type="ECO:0000313" key="3">
    <source>
        <dbReference type="Proteomes" id="UP001630969"/>
    </source>
</evidence>
<comment type="caution">
    <text evidence="2">The sequence shown here is derived from an EMBL/GenBank/DDBJ whole genome shotgun (WGS) entry which is preliminary data.</text>
</comment>
<dbReference type="PANTHER" id="PTHR38775:SF1">
    <property type="entry name" value="INNER MEMBRANE PROTEIN"/>
    <property type="match status" value="1"/>
</dbReference>
<evidence type="ECO:0000313" key="2">
    <source>
        <dbReference type="EMBL" id="MFM4894476.1"/>
    </source>
</evidence>
<gene>
    <name evidence="2" type="ORF">ACEUDJ_16635</name>
</gene>
<name>A0ABW9GTJ0_9GAMM</name>
<dbReference type="InterPro" id="IPR009525">
    <property type="entry name" value="DUF1145"/>
</dbReference>
<feature type="transmembrane region" description="Helical" evidence="1">
    <location>
        <begin position="35"/>
        <end position="54"/>
    </location>
</feature>